<feature type="compositionally biased region" description="Basic and acidic residues" evidence="1">
    <location>
        <begin position="1051"/>
        <end position="1073"/>
    </location>
</feature>
<evidence type="ECO:0000313" key="2">
    <source>
        <dbReference type="EMBL" id="TFJ82180.1"/>
    </source>
</evidence>
<feature type="compositionally biased region" description="Gly residues" evidence="1">
    <location>
        <begin position="409"/>
        <end position="421"/>
    </location>
</feature>
<dbReference type="Proteomes" id="UP000355283">
    <property type="component" value="Unassembled WGS sequence"/>
</dbReference>
<feature type="compositionally biased region" description="Low complexity" evidence="1">
    <location>
        <begin position="785"/>
        <end position="798"/>
    </location>
</feature>
<feature type="compositionally biased region" description="Polar residues" evidence="1">
    <location>
        <begin position="862"/>
        <end position="875"/>
    </location>
</feature>
<feature type="compositionally biased region" description="Basic and acidic residues" evidence="1">
    <location>
        <begin position="550"/>
        <end position="636"/>
    </location>
</feature>
<dbReference type="AlphaFoldDB" id="A0A4D9CSN0"/>
<accession>A0A4D9CSN0</accession>
<feature type="compositionally biased region" description="Low complexity" evidence="1">
    <location>
        <begin position="651"/>
        <end position="670"/>
    </location>
</feature>
<feature type="compositionally biased region" description="Low complexity" evidence="1">
    <location>
        <begin position="995"/>
        <end position="1008"/>
    </location>
</feature>
<feature type="compositionally biased region" description="Low complexity" evidence="1">
    <location>
        <begin position="1111"/>
        <end position="1124"/>
    </location>
</feature>
<evidence type="ECO:0000313" key="3">
    <source>
        <dbReference type="Proteomes" id="UP000355283"/>
    </source>
</evidence>
<feature type="region of interest" description="Disordered" evidence="1">
    <location>
        <begin position="78"/>
        <end position="127"/>
    </location>
</feature>
<feature type="compositionally biased region" description="Basic and acidic residues" evidence="1">
    <location>
        <begin position="230"/>
        <end position="240"/>
    </location>
</feature>
<feature type="compositionally biased region" description="Low complexity" evidence="1">
    <location>
        <begin position="811"/>
        <end position="850"/>
    </location>
</feature>
<feature type="region of interest" description="Disordered" evidence="1">
    <location>
        <begin position="389"/>
        <end position="477"/>
    </location>
</feature>
<reference evidence="2 3" key="1">
    <citation type="submission" date="2019-01" db="EMBL/GenBank/DDBJ databases">
        <title>Nuclear Genome Assembly of the Microalgal Biofuel strain Nannochloropsis salina CCMP1776.</title>
        <authorList>
            <person name="Hovde B."/>
        </authorList>
    </citation>
    <scope>NUCLEOTIDE SEQUENCE [LARGE SCALE GENOMIC DNA]</scope>
    <source>
        <strain evidence="2 3">CCMP1776</strain>
    </source>
</reference>
<dbReference type="OrthoDB" id="207352at2759"/>
<feature type="region of interest" description="Disordered" evidence="1">
    <location>
        <begin position="173"/>
        <end position="206"/>
    </location>
</feature>
<organism evidence="2 3">
    <name type="scientific">Nannochloropsis salina CCMP1776</name>
    <dbReference type="NCBI Taxonomy" id="1027361"/>
    <lineage>
        <taxon>Eukaryota</taxon>
        <taxon>Sar</taxon>
        <taxon>Stramenopiles</taxon>
        <taxon>Ochrophyta</taxon>
        <taxon>Eustigmatophyceae</taxon>
        <taxon>Eustigmatales</taxon>
        <taxon>Monodopsidaceae</taxon>
        <taxon>Microchloropsis</taxon>
        <taxon>Microchloropsis salina</taxon>
    </lineage>
</organism>
<name>A0A4D9CSN0_9STRA</name>
<feature type="compositionally biased region" description="Basic residues" evidence="1">
    <location>
        <begin position="536"/>
        <end position="549"/>
    </location>
</feature>
<protein>
    <submittedName>
        <fullName evidence="2">Uncharacterized protein</fullName>
    </submittedName>
</protein>
<feature type="region of interest" description="Disordered" evidence="1">
    <location>
        <begin position="523"/>
        <end position="886"/>
    </location>
</feature>
<dbReference type="EMBL" id="SDOX01000119">
    <property type="protein sequence ID" value="TFJ82180.1"/>
    <property type="molecule type" value="Genomic_DNA"/>
</dbReference>
<feature type="compositionally biased region" description="Gly residues" evidence="1">
    <location>
        <begin position="102"/>
        <end position="116"/>
    </location>
</feature>
<feature type="region of interest" description="Disordered" evidence="1">
    <location>
        <begin position="227"/>
        <end position="266"/>
    </location>
</feature>
<feature type="compositionally biased region" description="Low complexity" evidence="1">
    <location>
        <begin position="87"/>
        <end position="101"/>
    </location>
</feature>
<feature type="compositionally biased region" description="Pro residues" evidence="1">
    <location>
        <begin position="183"/>
        <end position="196"/>
    </location>
</feature>
<comment type="caution">
    <text evidence="2">The sequence shown here is derived from an EMBL/GenBank/DDBJ whole genome shotgun (WGS) entry which is preliminary data.</text>
</comment>
<keyword evidence="3" id="KW-1185">Reference proteome</keyword>
<proteinExistence type="predicted"/>
<feature type="region of interest" description="Disordered" evidence="1">
    <location>
        <begin position="934"/>
        <end position="1162"/>
    </location>
</feature>
<feature type="compositionally biased region" description="Basic and acidic residues" evidence="1">
    <location>
        <begin position="445"/>
        <end position="470"/>
    </location>
</feature>
<gene>
    <name evidence="2" type="ORF">NSK_006509</name>
</gene>
<feature type="compositionally biased region" description="Low complexity" evidence="1">
    <location>
        <begin position="950"/>
        <end position="961"/>
    </location>
</feature>
<sequence>MTEDVDSQETTFGLHEFWSSLDEQQKQTLLALRKDTICSAVECATCRDLLAASLKDIEKAQQYATAYAQKHEEAEGLDDYDLGGSLGSSTGSASTTGTSAGKRGGGASKKGNGIGGPLHPPSSQKGALSPALFRSAGGFFIPGKWSQATLSQWAMGLHAPSFPGMAHLPSFSSASSWPAIETPRPPSPSASASPPPEESRVGYTSFQNGSFDLLPSQALEALLLDEERGEEGGGEREKAGSESPLGRARRRPRSAGDGVGREGEKEDLPCPFCADKVFVRFVDMLTYPRPVRKFSMLLSKRMRIGSLREMLWREVGLEKEALLEIRIRNRRLTAGQGDAGGGEEDTLEAVGIRDGVQVVVSKVLGGDGEEGDRAGVNAKNKQFVGDLLFGQTGKGEGAEGAEGERGEGRGGGGGTSTGAGGSASASRARSSVRGKGGKGPGRKATAKEKAAAAEREKEQALREKREREGEGQPLSVIEAFRISGGYQVLGQTMERLVRERVRARWLGEVKARQHERDLLAALEAEEMGAEGESGKRRGKKNKKKEKEKKKKQEEAAKKREAALEKEREAAARQKALQEKVEADRRARLEQQRREAEEEKKKLEAALEVRRLEEEAKRRRALEEERERQQRGSEERQRLRHQPPQPLPKQAPQPQRQQGGKPVPHQQLRQPPSQPPRPLSSTSLAAGRQSPQQHPSGFGGAVSRSKKPLPGPHPHAQAAGVRQGVSPAPAHRGPPRSPPTTSVRYAGPHSHRPAGSPQGMPTYPNHQTKHAQPPQLPYRQAPGGIPSSRPANSPAAAYAHTGPPSPHLPYQSAVVSPSSPSKPLAGGASKPPSPPGIALTPGDSAPAGGPSPLRPPHHRATASLGSPSTLSPSQASLPFDLPHLAPPLAGVNLRALGPAEAGGMPASPDMVTLTPRFCSQCGSQLQGHAPKFCSQCGAGVGRSVGPAQDGAATALSAASSPSSPLPAPFQWDTLPSHPVTGGHGALPPPSRGGEASKSSSLPRSAPSTPRQYASALPPPEHPPSYMHLVRPASGPMSPQQQQPRPPPALQDGRGERGGREGDVGVSDGKGEETGRVGGGEGEEGAARGLYEEKSGSLGALSPVREGARGEVSAAGSPASLSSPSATGKIRGQVKLPGPARPVVEDRNGEISSGLPFFQRLRIG</sequence>
<evidence type="ECO:0000256" key="1">
    <source>
        <dbReference type="SAM" id="MobiDB-lite"/>
    </source>
</evidence>